<evidence type="ECO:0000259" key="1">
    <source>
        <dbReference type="Pfam" id="PF02872"/>
    </source>
</evidence>
<sequence length="71" mass="8283">MNAQIAFMNPWGIRNDLNAGEITWGELYSIQPFGNQLMKMTMTGKDIRNLLNQQWQVGKTRMLQISDMKYT</sequence>
<accession>A0A7V9YZH3</accession>
<dbReference type="AlphaFoldDB" id="A0A7V9YZH3"/>
<dbReference type="GO" id="GO:0008768">
    <property type="term" value="F:UDP-sugar diphosphatase activity"/>
    <property type="evidence" value="ECO:0007669"/>
    <property type="project" value="TreeGrafter"/>
</dbReference>
<comment type="caution">
    <text evidence="2">The sequence shown here is derived from an EMBL/GenBank/DDBJ whole genome shotgun (WGS) entry which is preliminary data.</text>
</comment>
<keyword evidence="3" id="KW-1185">Reference proteome</keyword>
<gene>
    <name evidence="2" type="ORF">HNQ85_001415</name>
</gene>
<evidence type="ECO:0000313" key="2">
    <source>
        <dbReference type="EMBL" id="MBA2871145.1"/>
    </source>
</evidence>
<dbReference type="GO" id="GO:0008253">
    <property type="term" value="F:5'-nucleotidase activity"/>
    <property type="evidence" value="ECO:0007669"/>
    <property type="project" value="TreeGrafter"/>
</dbReference>
<organism evidence="2 3">
    <name type="scientific">[Anoxybacillus] calidus</name>
    <dbReference type="NCBI Taxonomy" id="575178"/>
    <lineage>
        <taxon>Bacteria</taxon>
        <taxon>Bacillati</taxon>
        <taxon>Bacillota</taxon>
        <taxon>Bacilli</taxon>
        <taxon>Bacillales</taxon>
        <taxon>Anoxybacillaceae</taxon>
        <taxon>Paranoxybacillus</taxon>
    </lineage>
</organism>
<dbReference type="InterPro" id="IPR008334">
    <property type="entry name" value="5'-Nucleotdase_C"/>
</dbReference>
<dbReference type="Pfam" id="PF02872">
    <property type="entry name" value="5_nucleotid_C"/>
    <property type="match status" value="1"/>
</dbReference>
<dbReference type="EMBL" id="JACDUU010000002">
    <property type="protein sequence ID" value="MBA2871145.1"/>
    <property type="molecule type" value="Genomic_DNA"/>
</dbReference>
<dbReference type="InterPro" id="IPR036907">
    <property type="entry name" value="5'-Nucleotdase_C_sf"/>
</dbReference>
<proteinExistence type="predicted"/>
<dbReference type="Gene3D" id="3.90.780.10">
    <property type="entry name" value="5'-Nucleotidase, C-terminal domain"/>
    <property type="match status" value="1"/>
</dbReference>
<name>A0A7V9YZH3_9BACL</name>
<feature type="domain" description="5'-Nucleotidase C-terminal" evidence="1">
    <location>
        <begin position="2"/>
        <end position="71"/>
    </location>
</feature>
<dbReference type="GO" id="GO:0030288">
    <property type="term" value="C:outer membrane-bounded periplasmic space"/>
    <property type="evidence" value="ECO:0007669"/>
    <property type="project" value="TreeGrafter"/>
</dbReference>
<protein>
    <submittedName>
        <fullName evidence="2">2',3'-cyclic-nucleotide 2'-phosphodiesterase (5'-nucleotidase family)</fullName>
    </submittedName>
</protein>
<reference evidence="2 3" key="1">
    <citation type="submission" date="2020-07" db="EMBL/GenBank/DDBJ databases">
        <title>Genomic Encyclopedia of Type Strains, Phase IV (KMG-IV): sequencing the most valuable type-strain genomes for metagenomic binning, comparative biology and taxonomic classification.</title>
        <authorList>
            <person name="Goeker M."/>
        </authorList>
    </citation>
    <scope>NUCLEOTIDE SEQUENCE [LARGE SCALE GENOMIC DNA]</scope>
    <source>
        <strain evidence="2 3">DSM 25220</strain>
    </source>
</reference>
<dbReference type="PANTHER" id="PTHR11575:SF24">
    <property type="entry name" value="5'-NUCLEOTIDASE"/>
    <property type="match status" value="1"/>
</dbReference>
<dbReference type="SUPFAM" id="SSF55816">
    <property type="entry name" value="5'-nucleotidase (syn. UDP-sugar hydrolase), C-terminal domain"/>
    <property type="match status" value="1"/>
</dbReference>
<dbReference type="GO" id="GO:0009166">
    <property type="term" value="P:nucleotide catabolic process"/>
    <property type="evidence" value="ECO:0007669"/>
    <property type="project" value="InterPro"/>
</dbReference>
<dbReference type="Proteomes" id="UP000580891">
    <property type="component" value="Unassembled WGS sequence"/>
</dbReference>
<dbReference type="InterPro" id="IPR006179">
    <property type="entry name" value="5_nucleotidase/apyrase"/>
</dbReference>
<evidence type="ECO:0000313" key="3">
    <source>
        <dbReference type="Proteomes" id="UP000580891"/>
    </source>
</evidence>
<dbReference type="PANTHER" id="PTHR11575">
    <property type="entry name" value="5'-NUCLEOTIDASE-RELATED"/>
    <property type="match status" value="1"/>
</dbReference>